<evidence type="ECO:0000313" key="3">
    <source>
        <dbReference type="Proteomes" id="UP001157091"/>
    </source>
</evidence>
<comment type="similarity">
    <text evidence="1">Belongs to the dTDP-4-dehydrorhamnose 3,5-epimerase family.</text>
</comment>
<reference evidence="3" key="1">
    <citation type="journal article" date="2019" name="Int. J. Syst. Evol. Microbiol.">
        <title>The Global Catalogue of Microorganisms (GCM) 10K type strain sequencing project: providing services to taxonomists for standard genome sequencing and annotation.</title>
        <authorList>
            <consortium name="The Broad Institute Genomics Platform"/>
            <consortium name="The Broad Institute Genome Sequencing Center for Infectious Disease"/>
            <person name="Wu L."/>
            <person name="Ma J."/>
        </authorList>
    </citation>
    <scope>NUCLEOTIDE SEQUENCE [LARGE SCALE GENOMIC DNA]</scope>
    <source>
        <strain evidence="3">NBRC 106348</strain>
    </source>
</reference>
<dbReference type="CDD" id="cd00438">
    <property type="entry name" value="cupin_RmlC"/>
    <property type="match status" value="1"/>
</dbReference>
<dbReference type="SUPFAM" id="SSF51182">
    <property type="entry name" value="RmlC-like cupins"/>
    <property type="match status" value="1"/>
</dbReference>
<protein>
    <recommendedName>
        <fullName evidence="4">dTDP-4-dehydrorhamnose 3,5-epimerase</fullName>
    </recommendedName>
</protein>
<evidence type="ECO:0000256" key="1">
    <source>
        <dbReference type="ARBA" id="ARBA00010154"/>
    </source>
</evidence>
<dbReference type="Pfam" id="PF00908">
    <property type="entry name" value="dTDP_sugar_isom"/>
    <property type="match status" value="1"/>
</dbReference>
<evidence type="ECO:0000313" key="2">
    <source>
        <dbReference type="EMBL" id="GMA25083.1"/>
    </source>
</evidence>
<dbReference type="InterPro" id="IPR000888">
    <property type="entry name" value="RmlC-like"/>
</dbReference>
<dbReference type="PANTHER" id="PTHR21047">
    <property type="entry name" value="DTDP-6-DEOXY-D-GLUCOSE-3,5 EPIMERASE"/>
    <property type="match status" value="1"/>
</dbReference>
<name>A0ABQ6I4L9_9MICO</name>
<proteinExistence type="inferred from homology"/>
<accession>A0ABQ6I4L9</accession>
<dbReference type="InterPro" id="IPR011051">
    <property type="entry name" value="RmlC_Cupin_sf"/>
</dbReference>
<dbReference type="InterPro" id="IPR014710">
    <property type="entry name" value="RmlC-like_jellyroll"/>
</dbReference>
<organism evidence="2 3">
    <name type="scientific">Luteimicrobium album</name>
    <dbReference type="NCBI Taxonomy" id="1054550"/>
    <lineage>
        <taxon>Bacteria</taxon>
        <taxon>Bacillati</taxon>
        <taxon>Actinomycetota</taxon>
        <taxon>Actinomycetes</taxon>
        <taxon>Micrococcales</taxon>
        <taxon>Luteimicrobium</taxon>
    </lineage>
</organism>
<dbReference type="Gene3D" id="2.60.120.10">
    <property type="entry name" value="Jelly Rolls"/>
    <property type="match status" value="1"/>
</dbReference>
<gene>
    <name evidence="2" type="ORF">GCM10025864_28420</name>
</gene>
<dbReference type="EMBL" id="BSUK01000001">
    <property type="protein sequence ID" value="GMA25083.1"/>
    <property type="molecule type" value="Genomic_DNA"/>
</dbReference>
<comment type="caution">
    <text evidence="2">The sequence shown here is derived from an EMBL/GenBank/DDBJ whole genome shotgun (WGS) entry which is preliminary data.</text>
</comment>
<keyword evidence="3" id="KW-1185">Reference proteome</keyword>
<evidence type="ECO:0008006" key="4">
    <source>
        <dbReference type="Google" id="ProtNLM"/>
    </source>
</evidence>
<sequence length="226" mass="24147">MSAAGVVRGIHFADVPPSQAKYVTCAKGAVLDVVVDIRVGSPTFGRWDSVLLDDVDRRAIYLSEGLGHAFMSLEDDSTVLYLCSAPYAPGREHGIHPLDPEVGVAWPTTARDGSPLTPLLSDKDEAAPTLVEAREQGLLPRLEDVEAFVVTLPDLEPQPTITCALVADVPTLSDATTTLNTRLPLVERVTVNVDLPTAPTAAFGVLVERVRQPCAVSSCRRIDPEG</sequence>
<dbReference type="Proteomes" id="UP001157091">
    <property type="component" value="Unassembled WGS sequence"/>
</dbReference>
<dbReference type="PANTHER" id="PTHR21047:SF2">
    <property type="entry name" value="THYMIDINE DIPHOSPHO-4-KETO-RHAMNOSE 3,5-EPIMERASE"/>
    <property type="match status" value="1"/>
</dbReference>